<evidence type="ECO:0000313" key="1">
    <source>
        <dbReference type="EMBL" id="CUR56441.1"/>
    </source>
</evidence>
<sequence length="198" mass="21169">MSRRPGGPLVALLAAVVLLVPTAAHAEKVVTHDAVGDVVTIVGDDLDQATPAPEQTGADVVRTVVAHGDNRVAITVHFRGLRRDPFHFTVVRVRTPRSTYDLLVERLGGKPITSLLSGEHDVDCRALKGHVDLRTDSVGVTLPATCLDSPRWVRVGVGAVAIESDPMDEEHVVVGADDAHRAGQVRDDLAWGPKVRRG</sequence>
<protein>
    <submittedName>
        <fullName evidence="1">Uncharacterized protein</fullName>
    </submittedName>
</protein>
<reference evidence="1" key="1">
    <citation type="submission" date="2015-08" db="EMBL/GenBank/DDBJ databases">
        <authorList>
            <person name="Babu N.S."/>
            <person name="Beckwith C.J."/>
            <person name="Beseler K.G."/>
            <person name="Brison A."/>
            <person name="Carone J.V."/>
            <person name="Caskin T.P."/>
            <person name="Diamond M."/>
            <person name="Durham M.E."/>
            <person name="Foxe J.M."/>
            <person name="Go M."/>
            <person name="Henderson B.A."/>
            <person name="Jones I.B."/>
            <person name="McGettigan J.A."/>
            <person name="Micheletti S.J."/>
            <person name="Nasrallah M.E."/>
            <person name="Ortiz D."/>
            <person name="Piller C.R."/>
            <person name="Privatt S.R."/>
            <person name="Schneider S.L."/>
            <person name="Sharp S."/>
            <person name="Smith T.C."/>
            <person name="Stanton J.D."/>
            <person name="Ullery H.E."/>
            <person name="Wilson R.J."/>
            <person name="Serrano M.G."/>
            <person name="Buck G."/>
            <person name="Lee V."/>
            <person name="Wang Y."/>
            <person name="Carvalho R."/>
            <person name="Voegtly L."/>
            <person name="Shi R."/>
            <person name="Duckworth R."/>
            <person name="Johnson A."/>
            <person name="Loviza R."/>
            <person name="Walstead R."/>
            <person name="Shah Z."/>
            <person name="Kiflezghi M."/>
            <person name="Wade K."/>
            <person name="Ball S.L."/>
            <person name="Bradley K.W."/>
            <person name="Asai D.J."/>
            <person name="Bowman C.A."/>
            <person name="Russell D.A."/>
            <person name="Pope W.H."/>
            <person name="Jacobs-Sera D."/>
            <person name="Hendrix R.W."/>
            <person name="Hatfull G.F."/>
        </authorList>
    </citation>
    <scope>NUCLEOTIDE SEQUENCE</scope>
</reference>
<dbReference type="EMBL" id="CZKB01000004">
    <property type="protein sequence ID" value="CUR56441.1"/>
    <property type="molecule type" value="Genomic_DNA"/>
</dbReference>
<dbReference type="AlphaFoldDB" id="A0A2P2C382"/>
<name>A0A2P2C382_9ZZZZ</name>
<proteinExistence type="predicted"/>
<accession>A0A2P2C382</accession>
<gene>
    <name evidence="1" type="ORF">NOCA1120017</name>
</gene>
<organism evidence="1">
    <name type="scientific">metagenome</name>
    <dbReference type="NCBI Taxonomy" id="256318"/>
    <lineage>
        <taxon>unclassified sequences</taxon>
        <taxon>metagenomes</taxon>
    </lineage>
</organism>